<accession>A0ABS3JM51</accession>
<dbReference type="EMBL" id="JAFMYW010000007">
    <property type="protein sequence ID" value="MBO0951081.1"/>
    <property type="molecule type" value="Genomic_DNA"/>
</dbReference>
<proteinExistence type="predicted"/>
<dbReference type="Proteomes" id="UP000664628">
    <property type="component" value="Unassembled WGS sequence"/>
</dbReference>
<gene>
    <name evidence="1" type="ORF">J2I46_21025</name>
</gene>
<name>A0ABS3JM51_9BACT</name>
<keyword evidence="2" id="KW-1185">Reference proteome</keyword>
<organism evidence="1 2">
    <name type="scientific">Fibrella forsythiae</name>
    <dbReference type="NCBI Taxonomy" id="2817061"/>
    <lineage>
        <taxon>Bacteria</taxon>
        <taxon>Pseudomonadati</taxon>
        <taxon>Bacteroidota</taxon>
        <taxon>Cytophagia</taxon>
        <taxon>Cytophagales</taxon>
        <taxon>Spirosomataceae</taxon>
        <taxon>Fibrella</taxon>
    </lineage>
</organism>
<evidence type="ECO:0000313" key="1">
    <source>
        <dbReference type="EMBL" id="MBO0951081.1"/>
    </source>
</evidence>
<evidence type="ECO:0000313" key="2">
    <source>
        <dbReference type="Proteomes" id="UP000664628"/>
    </source>
</evidence>
<sequence>MNPSSVLNPKRQAFADAQQELIPLLDQGPIDPATVEEVVNRAVELIESLEVAAALPKNTYGPRYETTNQQYNQPGGDFIQHQTIAPRSVQHHTTEINVPTERFYRLSTNLIVSTGGQFLFRPETKELYTAAASITLTETEAIRLEAFLHNDYNC</sequence>
<dbReference type="RefSeq" id="WP_207331040.1">
    <property type="nucleotide sequence ID" value="NZ_JAFMYW010000007.1"/>
</dbReference>
<comment type="caution">
    <text evidence="1">The sequence shown here is derived from an EMBL/GenBank/DDBJ whole genome shotgun (WGS) entry which is preliminary data.</text>
</comment>
<reference evidence="1 2" key="1">
    <citation type="submission" date="2021-03" db="EMBL/GenBank/DDBJ databases">
        <title>Fibrella sp. HMF5405 genome sequencing and assembly.</title>
        <authorList>
            <person name="Kang H."/>
            <person name="Kim H."/>
            <person name="Bae S."/>
            <person name="Joh K."/>
        </authorList>
    </citation>
    <scope>NUCLEOTIDE SEQUENCE [LARGE SCALE GENOMIC DNA]</scope>
    <source>
        <strain evidence="1 2">HMF5405</strain>
    </source>
</reference>
<protein>
    <submittedName>
        <fullName evidence="1">Uncharacterized protein</fullName>
    </submittedName>
</protein>